<accession>A0A7R8WGM0</accession>
<protein>
    <submittedName>
        <fullName evidence="4">Uncharacterized protein</fullName>
    </submittedName>
</protein>
<sequence length="459" mass="51408">MSVIGIDLGSGRVLAVVWAAENETTTKECSVRLTPTGSTCKVTKWTKEQPPSTARTTSFDTTETNFKKLLGRMFWDPLAKHEFEYHLLTREPVELQNGKIGLRINNQNSEFTPEQITGMLFTKILKLIESAIGVRVQNSVISVPAYFTDAERRAVMDAAAFAGLNVLRLMNDTAAVALLYGKETNKDLPGPDDQPRYTFFVDVGQSTTQIAGVEFNMGKLKVRSTVADPCLGGRDFDLVIAEHFAAEYKGTCGLDVHSSREAWLLLLMECEKLKKHMSDNTSELPLNIENFMQDKGLRSKMERSDFEKLSEKLLRRLENLMVRCLKESRLEPGQIHSVEIIGGSTRIPAVENLILKVFRRSSSITVDRDAAVAWGCVWMCAMLSSAFNVPNVKVSDVQIYPIHLRCSAPGSKSEDMELFPYNDAVPSVKNHTFDRSEPFQLEAFYSSEKTPIMDKTINV</sequence>
<dbReference type="OrthoDB" id="434160at2759"/>
<keyword evidence="3" id="KW-0067">ATP-binding</keyword>
<gene>
    <name evidence="4" type="ORF">CTOB1V02_LOCUS9131</name>
</gene>
<dbReference type="InterPro" id="IPR043129">
    <property type="entry name" value="ATPase_NBD"/>
</dbReference>
<dbReference type="FunFam" id="3.90.640.10:FF:000004">
    <property type="entry name" value="Heat shock 70 kDa protein 4"/>
    <property type="match status" value="1"/>
</dbReference>
<comment type="similarity">
    <text evidence="1">Belongs to the heat shock protein 70 family.</text>
</comment>
<dbReference type="SUPFAM" id="SSF53067">
    <property type="entry name" value="Actin-like ATPase domain"/>
    <property type="match status" value="2"/>
</dbReference>
<dbReference type="InterPro" id="IPR029047">
    <property type="entry name" value="HSP70_peptide-bd_sf"/>
</dbReference>
<proteinExistence type="inferred from homology"/>
<dbReference type="PANTHER" id="PTHR45639:SF4">
    <property type="entry name" value="HSC70CB, ISOFORM G"/>
    <property type="match status" value="1"/>
</dbReference>
<dbReference type="Pfam" id="PF00012">
    <property type="entry name" value="HSP70"/>
    <property type="match status" value="1"/>
</dbReference>
<organism evidence="4">
    <name type="scientific">Cyprideis torosa</name>
    <dbReference type="NCBI Taxonomy" id="163714"/>
    <lineage>
        <taxon>Eukaryota</taxon>
        <taxon>Metazoa</taxon>
        <taxon>Ecdysozoa</taxon>
        <taxon>Arthropoda</taxon>
        <taxon>Crustacea</taxon>
        <taxon>Oligostraca</taxon>
        <taxon>Ostracoda</taxon>
        <taxon>Podocopa</taxon>
        <taxon>Podocopida</taxon>
        <taxon>Cytherocopina</taxon>
        <taxon>Cytheroidea</taxon>
        <taxon>Cytherideidae</taxon>
        <taxon>Cyprideis</taxon>
    </lineage>
</organism>
<dbReference type="PANTHER" id="PTHR45639">
    <property type="entry name" value="HSC70CB, ISOFORM G-RELATED"/>
    <property type="match status" value="1"/>
</dbReference>
<dbReference type="GO" id="GO:0005524">
    <property type="term" value="F:ATP binding"/>
    <property type="evidence" value="ECO:0007669"/>
    <property type="project" value="UniProtKB-KW"/>
</dbReference>
<dbReference type="Gene3D" id="3.90.640.10">
    <property type="entry name" value="Actin, Chain A, domain 4"/>
    <property type="match status" value="1"/>
</dbReference>
<dbReference type="InterPro" id="IPR013126">
    <property type="entry name" value="Hsp_70_fam"/>
</dbReference>
<reference evidence="4" key="1">
    <citation type="submission" date="2020-11" db="EMBL/GenBank/DDBJ databases">
        <authorList>
            <person name="Tran Van P."/>
        </authorList>
    </citation>
    <scope>NUCLEOTIDE SEQUENCE</scope>
</reference>
<evidence type="ECO:0000256" key="1">
    <source>
        <dbReference type="ARBA" id="ARBA00007381"/>
    </source>
</evidence>
<dbReference type="FunFam" id="3.30.420.40:FF:000171">
    <property type="entry name" value="Heat shock 70 kDa protein 4"/>
    <property type="match status" value="1"/>
</dbReference>
<dbReference type="GO" id="GO:0005634">
    <property type="term" value="C:nucleus"/>
    <property type="evidence" value="ECO:0007669"/>
    <property type="project" value="TreeGrafter"/>
</dbReference>
<dbReference type="EMBL" id="OB663351">
    <property type="protein sequence ID" value="CAD7231282.1"/>
    <property type="molecule type" value="Genomic_DNA"/>
</dbReference>
<dbReference type="Gene3D" id="3.30.420.40">
    <property type="match status" value="2"/>
</dbReference>
<dbReference type="PRINTS" id="PR00301">
    <property type="entry name" value="HEATSHOCK70"/>
</dbReference>
<dbReference type="GO" id="GO:0140662">
    <property type="term" value="F:ATP-dependent protein folding chaperone"/>
    <property type="evidence" value="ECO:0007669"/>
    <property type="project" value="InterPro"/>
</dbReference>
<name>A0A7R8WGM0_9CRUS</name>
<evidence type="ECO:0000256" key="2">
    <source>
        <dbReference type="ARBA" id="ARBA00022741"/>
    </source>
</evidence>
<dbReference type="Gene3D" id="3.30.30.30">
    <property type="match status" value="1"/>
</dbReference>
<dbReference type="GO" id="GO:0005829">
    <property type="term" value="C:cytosol"/>
    <property type="evidence" value="ECO:0007669"/>
    <property type="project" value="TreeGrafter"/>
</dbReference>
<keyword evidence="2" id="KW-0547">Nucleotide-binding</keyword>
<dbReference type="Gene3D" id="2.60.34.10">
    <property type="entry name" value="Substrate Binding Domain Of DNAk, Chain A, domain 1"/>
    <property type="match status" value="1"/>
</dbReference>
<evidence type="ECO:0000256" key="3">
    <source>
        <dbReference type="ARBA" id="ARBA00022840"/>
    </source>
</evidence>
<evidence type="ECO:0000313" key="4">
    <source>
        <dbReference type="EMBL" id="CAD7231282.1"/>
    </source>
</evidence>
<dbReference type="AlphaFoldDB" id="A0A7R8WGM0"/>